<keyword evidence="1" id="KW-0812">Transmembrane</keyword>
<keyword evidence="1" id="KW-1133">Transmembrane helix</keyword>
<proteinExistence type="predicted"/>
<evidence type="ECO:0000256" key="1">
    <source>
        <dbReference type="SAM" id="Phobius"/>
    </source>
</evidence>
<keyword evidence="1" id="KW-0472">Membrane</keyword>
<evidence type="ECO:0000313" key="3">
    <source>
        <dbReference type="Proteomes" id="UP000441336"/>
    </source>
</evidence>
<evidence type="ECO:0000313" key="2">
    <source>
        <dbReference type="EMBL" id="MVN77743.1"/>
    </source>
</evidence>
<gene>
    <name evidence="2" type="ORF">GO988_15525</name>
</gene>
<keyword evidence="3" id="KW-1185">Reference proteome</keyword>
<feature type="transmembrane region" description="Helical" evidence="1">
    <location>
        <begin position="6"/>
        <end position="22"/>
    </location>
</feature>
<organism evidence="2 3">
    <name type="scientific">Hymenobacter ginkgonis</name>
    <dbReference type="NCBI Taxonomy" id="2682976"/>
    <lineage>
        <taxon>Bacteria</taxon>
        <taxon>Pseudomonadati</taxon>
        <taxon>Bacteroidota</taxon>
        <taxon>Cytophagia</taxon>
        <taxon>Cytophagales</taxon>
        <taxon>Hymenobacteraceae</taxon>
        <taxon>Hymenobacter</taxon>
    </lineage>
</organism>
<protein>
    <submittedName>
        <fullName evidence="2">Uncharacterized protein</fullName>
    </submittedName>
</protein>
<name>A0A7K1THC0_9BACT</name>
<dbReference type="AlphaFoldDB" id="A0A7K1THC0"/>
<comment type="caution">
    <text evidence="2">The sequence shown here is derived from an EMBL/GenBank/DDBJ whole genome shotgun (WGS) entry which is preliminary data.</text>
</comment>
<accession>A0A7K1THC0</accession>
<dbReference type="Proteomes" id="UP000441336">
    <property type="component" value="Unassembled WGS sequence"/>
</dbReference>
<reference evidence="2 3" key="1">
    <citation type="submission" date="2019-12" db="EMBL/GenBank/DDBJ databases">
        <title>Hymenobacter sp. HMF4947 Genome sequencing and assembly.</title>
        <authorList>
            <person name="Kang H."/>
            <person name="Cha I."/>
            <person name="Kim H."/>
            <person name="Joh K."/>
        </authorList>
    </citation>
    <scope>NUCLEOTIDE SEQUENCE [LARGE SCALE GENOMIC DNA]</scope>
    <source>
        <strain evidence="2 3">HMF4947</strain>
    </source>
</reference>
<sequence>MATTSIISLIGGVLFGLLGFLLKRTLDAVDKKMDSTCQKVDTACNAVNDMRMEMSGFQQLVQYLRADVVDLKGQNNSLREAHAHIDKHIAVLTDRRERAQTAT</sequence>
<dbReference type="EMBL" id="WQKZ01000003">
    <property type="protein sequence ID" value="MVN77743.1"/>
    <property type="molecule type" value="Genomic_DNA"/>
</dbReference>
<dbReference type="RefSeq" id="WP_157567055.1">
    <property type="nucleotide sequence ID" value="NZ_WQKZ01000003.1"/>
</dbReference>